<dbReference type="EMBL" id="BAABFX010000055">
    <property type="protein sequence ID" value="GAA4404042.1"/>
    <property type="molecule type" value="Genomic_DNA"/>
</dbReference>
<name>A0ABP8KCB1_9MICO</name>
<feature type="transmembrane region" description="Helical" evidence="1">
    <location>
        <begin position="41"/>
        <end position="62"/>
    </location>
</feature>
<organism evidence="2 3">
    <name type="scientific">Ornithinibacter aureus</name>
    <dbReference type="NCBI Taxonomy" id="622664"/>
    <lineage>
        <taxon>Bacteria</taxon>
        <taxon>Bacillati</taxon>
        <taxon>Actinomycetota</taxon>
        <taxon>Actinomycetes</taxon>
        <taxon>Micrococcales</taxon>
        <taxon>Intrasporangiaceae</taxon>
        <taxon>Ornithinibacter</taxon>
    </lineage>
</organism>
<comment type="caution">
    <text evidence="2">The sequence shown here is derived from an EMBL/GenBank/DDBJ whole genome shotgun (WGS) entry which is preliminary data.</text>
</comment>
<reference evidence="3" key="1">
    <citation type="journal article" date="2019" name="Int. J. Syst. Evol. Microbiol.">
        <title>The Global Catalogue of Microorganisms (GCM) 10K type strain sequencing project: providing services to taxonomists for standard genome sequencing and annotation.</title>
        <authorList>
            <consortium name="The Broad Institute Genomics Platform"/>
            <consortium name="The Broad Institute Genome Sequencing Center for Infectious Disease"/>
            <person name="Wu L."/>
            <person name="Ma J."/>
        </authorList>
    </citation>
    <scope>NUCLEOTIDE SEQUENCE [LARGE SCALE GENOMIC DNA]</scope>
    <source>
        <strain evidence="3">JCM 17738</strain>
    </source>
</reference>
<evidence type="ECO:0000256" key="1">
    <source>
        <dbReference type="SAM" id="Phobius"/>
    </source>
</evidence>
<gene>
    <name evidence="2" type="ORF">GCM10023153_34480</name>
</gene>
<keyword evidence="3" id="KW-1185">Reference proteome</keyword>
<keyword evidence="1" id="KW-0472">Membrane</keyword>
<dbReference type="Proteomes" id="UP001500390">
    <property type="component" value="Unassembled WGS sequence"/>
</dbReference>
<dbReference type="RefSeq" id="WP_159901183.1">
    <property type="nucleotide sequence ID" value="NZ_BAABFX010000055.1"/>
</dbReference>
<keyword evidence="1" id="KW-0812">Transmembrane</keyword>
<keyword evidence="1" id="KW-1133">Transmembrane helix</keyword>
<evidence type="ECO:0000313" key="2">
    <source>
        <dbReference type="EMBL" id="GAA4404042.1"/>
    </source>
</evidence>
<evidence type="ECO:0000313" key="3">
    <source>
        <dbReference type="Proteomes" id="UP001500390"/>
    </source>
</evidence>
<accession>A0ABP8KCB1</accession>
<feature type="transmembrane region" description="Helical" evidence="1">
    <location>
        <begin position="5"/>
        <end position="26"/>
    </location>
</feature>
<protein>
    <submittedName>
        <fullName evidence="2">Uncharacterized protein</fullName>
    </submittedName>
</protein>
<sequence>MSDTALRAITWVVAFLPVALFTAIVFDRMSDTLPIGSATRSFFIVGLLALTGLAAATIRRAIRNQLDRRRQTGRTAE</sequence>
<proteinExistence type="predicted"/>